<dbReference type="OrthoDB" id="7181050at2"/>
<dbReference type="Pfam" id="PF00797">
    <property type="entry name" value="Acetyltransf_2"/>
    <property type="match status" value="1"/>
</dbReference>
<evidence type="ECO:0000313" key="3">
    <source>
        <dbReference type="EMBL" id="SDC27349.1"/>
    </source>
</evidence>
<keyword evidence="4" id="KW-1185">Reference proteome</keyword>
<dbReference type="PANTHER" id="PTHR11786:SF0">
    <property type="entry name" value="ARYLAMINE N-ACETYLTRANSFERASE 4-RELATED"/>
    <property type="match status" value="1"/>
</dbReference>
<keyword evidence="3" id="KW-0808">Transferase</keyword>
<evidence type="ECO:0000313" key="4">
    <source>
        <dbReference type="Proteomes" id="UP000199387"/>
    </source>
</evidence>
<dbReference type="InterPro" id="IPR038765">
    <property type="entry name" value="Papain-like_cys_pep_sf"/>
</dbReference>
<dbReference type="RefSeq" id="WP_091567293.1">
    <property type="nucleotide sequence ID" value="NZ_FMZA01000005.1"/>
</dbReference>
<dbReference type="SUPFAM" id="SSF54001">
    <property type="entry name" value="Cysteine proteinases"/>
    <property type="match status" value="1"/>
</dbReference>
<gene>
    <name evidence="3" type="ORF">SAMN04488112_105126</name>
</gene>
<dbReference type="Gene3D" id="3.30.2140.20">
    <property type="match status" value="1"/>
</dbReference>
<protein>
    <submittedName>
        <fullName evidence="3">N-hydroxyarylamine O-acetyltransferase</fullName>
    </submittedName>
</protein>
<dbReference type="AlphaFoldDB" id="A0A1G6K8G3"/>
<dbReference type="PRINTS" id="PR01543">
    <property type="entry name" value="ANATRNSFRASE"/>
</dbReference>
<organism evidence="3 4">
    <name type="scientific">Melghirimyces thermohalophilus</name>
    <dbReference type="NCBI Taxonomy" id="1236220"/>
    <lineage>
        <taxon>Bacteria</taxon>
        <taxon>Bacillati</taxon>
        <taxon>Bacillota</taxon>
        <taxon>Bacilli</taxon>
        <taxon>Bacillales</taxon>
        <taxon>Thermoactinomycetaceae</taxon>
        <taxon>Melghirimyces</taxon>
    </lineage>
</organism>
<dbReference type="InterPro" id="IPR001447">
    <property type="entry name" value="Arylamine_N-AcTrfase"/>
</dbReference>
<dbReference type="Proteomes" id="UP000199387">
    <property type="component" value="Unassembled WGS sequence"/>
</dbReference>
<proteinExistence type="inferred from homology"/>
<dbReference type="GO" id="GO:0016407">
    <property type="term" value="F:acetyltransferase activity"/>
    <property type="evidence" value="ECO:0007669"/>
    <property type="project" value="InterPro"/>
</dbReference>
<evidence type="ECO:0000256" key="2">
    <source>
        <dbReference type="RuleBase" id="RU003452"/>
    </source>
</evidence>
<name>A0A1G6K8G3_9BACL</name>
<evidence type="ECO:0000256" key="1">
    <source>
        <dbReference type="ARBA" id="ARBA00006547"/>
    </source>
</evidence>
<reference evidence="3 4" key="1">
    <citation type="submission" date="2016-10" db="EMBL/GenBank/DDBJ databases">
        <authorList>
            <person name="de Groot N.N."/>
        </authorList>
    </citation>
    <scope>NUCLEOTIDE SEQUENCE [LARGE SCALE GENOMIC DNA]</scope>
    <source>
        <strain evidence="3 4">DSM 45514</strain>
    </source>
</reference>
<comment type="similarity">
    <text evidence="1 2">Belongs to the arylamine N-acetyltransferase family.</text>
</comment>
<accession>A0A1G6K8G3</accession>
<dbReference type="EMBL" id="FMZA01000005">
    <property type="protein sequence ID" value="SDC27349.1"/>
    <property type="molecule type" value="Genomic_DNA"/>
</dbReference>
<dbReference type="PANTHER" id="PTHR11786">
    <property type="entry name" value="N-HYDROXYARYLAMINE O-ACETYLTRANSFERASE"/>
    <property type="match status" value="1"/>
</dbReference>
<dbReference type="STRING" id="1236220.SAMN04488112_105126"/>
<sequence>MDVKAYLSRIGLGFVGEPDLDTLSLLMEQHLIHVPFENLDIHCNRPIRLHPGTIFDKIVNQRRGGFCYELNSAFAALLRHLGFTVSLVSGRVRSASGGFGPEYDHMALIVHLDESWLVDVGFGDFARQPLPLNGERRKDISGWYRIHPLPDIENGYIVKKKGEWRWVPEYRFSTIPRRLRDFSVMCQHQQTSPTSVFRQKWIVTRATPSGRISLSEDHLTLTAHGKKEKIPIHSTEERNRLLLEHFGIDPGKVF</sequence>
<dbReference type="InterPro" id="IPR053710">
    <property type="entry name" value="Arylamine_NAT_domain_sf"/>
</dbReference>